<dbReference type="AlphaFoldDB" id="A0A2G9Q751"/>
<dbReference type="OrthoDB" id="9909040at2759"/>
<dbReference type="SMART" id="SM00595">
    <property type="entry name" value="MADF"/>
    <property type="match status" value="1"/>
</dbReference>
<evidence type="ECO:0000259" key="1">
    <source>
        <dbReference type="PROSITE" id="PS51029"/>
    </source>
</evidence>
<organism evidence="2 3">
    <name type="scientific">Aquarana catesbeiana</name>
    <name type="common">American bullfrog</name>
    <name type="synonym">Rana catesbeiana</name>
    <dbReference type="NCBI Taxonomy" id="8400"/>
    <lineage>
        <taxon>Eukaryota</taxon>
        <taxon>Metazoa</taxon>
        <taxon>Chordata</taxon>
        <taxon>Craniata</taxon>
        <taxon>Vertebrata</taxon>
        <taxon>Euteleostomi</taxon>
        <taxon>Amphibia</taxon>
        <taxon>Batrachia</taxon>
        <taxon>Anura</taxon>
        <taxon>Neobatrachia</taxon>
        <taxon>Ranoidea</taxon>
        <taxon>Ranidae</taxon>
        <taxon>Aquarana</taxon>
    </lineage>
</organism>
<protein>
    <recommendedName>
        <fullName evidence="1">MADF domain-containing protein</fullName>
    </recommendedName>
</protein>
<dbReference type="PANTHER" id="PTHR21505:SF8">
    <property type="entry name" value="DPT-YFP REPRESSOR BY OVEREXPRESSION, ISOFORM D-RELATED"/>
    <property type="match status" value="1"/>
</dbReference>
<gene>
    <name evidence="2" type="ORF">AB205_0101990</name>
</gene>
<dbReference type="InterPro" id="IPR006578">
    <property type="entry name" value="MADF-dom"/>
</dbReference>
<proteinExistence type="predicted"/>
<feature type="domain" description="MADF" evidence="1">
    <location>
        <begin position="56"/>
        <end position="154"/>
    </location>
</feature>
<evidence type="ECO:0000313" key="2">
    <source>
        <dbReference type="EMBL" id="PIO11432.1"/>
    </source>
</evidence>
<sequence length="209" mass="24070">MSGAGDLGGVSRMRSVYKANPHVPYIRSVCGASEVTSVRNEAKMNNKFKVPEFLIPFIETYRKMRNLWEVRHPQYYIKLVRKSTLERLLSFVQTFIPEATMEILEKKIGILRNMYRREHNKIQTSLRSGASADDVYVPRLWYFDKLRFLDDQIEARESLLTLPSTLPSTIPSTLPCTLPSTPAEADEDQPGTSILEEPDATIWSQVYYF</sequence>
<evidence type="ECO:0000313" key="3">
    <source>
        <dbReference type="Proteomes" id="UP000228934"/>
    </source>
</evidence>
<name>A0A2G9Q751_AQUCT</name>
<reference evidence="3" key="1">
    <citation type="journal article" date="2017" name="Nat. Commun.">
        <title>The North American bullfrog draft genome provides insight into hormonal regulation of long noncoding RNA.</title>
        <authorList>
            <person name="Hammond S.A."/>
            <person name="Warren R.L."/>
            <person name="Vandervalk B.P."/>
            <person name="Kucuk E."/>
            <person name="Khan H."/>
            <person name="Gibb E.A."/>
            <person name="Pandoh P."/>
            <person name="Kirk H."/>
            <person name="Zhao Y."/>
            <person name="Jones M."/>
            <person name="Mungall A.J."/>
            <person name="Coope R."/>
            <person name="Pleasance S."/>
            <person name="Moore R.A."/>
            <person name="Holt R.A."/>
            <person name="Round J.M."/>
            <person name="Ohora S."/>
            <person name="Walle B.V."/>
            <person name="Veldhoen N."/>
            <person name="Helbing C.C."/>
            <person name="Birol I."/>
        </authorList>
    </citation>
    <scope>NUCLEOTIDE SEQUENCE [LARGE SCALE GENOMIC DNA]</scope>
</reference>
<dbReference type="PANTHER" id="PTHR21505">
    <property type="entry name" value="MADF DOMAIN-CONTAINING PROTEIN-RELATED"/>
    <property type="match status" value="1"/>
</dbReference>
<keyword evidence="3" id="KW-1185">Reference proteome</keyword>
<dbReference type="EMBL" id="KZ061077">
    <property type="protein sequence ID" value="PIO11432.1"/>
    <property type="molecule type" value="Genomic_DNA"/>
</dbReference>
<dbReference type="Proteomes" id="UP000228934">
    <property type="component" value="Unassembled WGS sequence"/>
</dbReference>
<accession>A0A2G9Q751</accession>
<dbReference type="PROSITE" id="PS51029">
    <property type="entry name" value="MADF"/>
    <property type="match status" value="1"/>
</dbReference>
<dbReference type="Pfam" id="PF10545">
    <property type="entry name" value="MADF_DNA_bdg"/>
    <property type="match status" value="1"/>
</dbReference>